<gene>
    <name evidence="1" type="ORF">A2Z68_01165</name>
</gene>
<accession>A0A1G2DYL7</accession>
<organism evidence="1 2">
    <name type="scientific">Candidatus Nealsonbacteria bacterium RBG_13_38_11</name>
    <dbReference type="NCBI Taxonomy" id="1801662"/>
    <lineage>
        <taxon>Bacteria</taxon>
        <taxon>Candidatus Nealsoniibacteriota</taxon>
    </lineage>
</organism>
<comment type="caution">
    <text evidence="1">The sequence shown here is derived from an EMBL/GenBank/DDBJ whole genome shotgun (WGS) entry which is preliminary data.</text>
</comment>
<dbReference type="EMBL" id="MHLX01000025">
    <property type="protein sequence ID" value="OGZ18649.1"/>
    <property type="molecule type" value="Genomic_DNA"/>
</dbReference>
<evidence type="ECO:0000313" key="1">
    <source>
        <dbReference type="EMBL" id="OGZ18649.1"/>
    </source>
</evidence>
<name>A0A1G2DYL7_9BACT</name>
<dbReference type="Proteomes" id="UP000176662">
    <property type="component" value="Unassembled WGS sequence"/>
</dbReference>
<proteinExistence type="predicted"/>
<evidence type="ECO:0000313" key="2">
    <source>
        <dbReference type="Proteomes" id="UP000176662"/>
    </source>
</evidence>
<protein>
    <submittedName>
        <fullName evidence="1">Uncharacterized protein</fullName>
    </submittedName>
</protein>
<dbReference type="AlphaFoldDB" id="A0A1G2DYL7"/>
<sequence>MTSKHGLIYLKWQEVRPAEAESKGRVYWFFFLPFSLSLNRRFFVYPEFIEGACPEFIEGVE</sequence>
<reference evidence="1 2" key="1">
    <citation type="journal article" date="2016" name="Nat. Commun.">
        <title>Thousands of microbial genomes shed light on interconnected biogeochemical processes in an aquifer system.</title>
        <authorList>
            <person name="Anantharaman K."/>
            <person name="Brown C.T."/>
            <person name="Hug L.A."/>
            <person name="Sharon I."/>
            <person name="Castelle C.J."/>
            <person name="Probst A.J."/>
            <person name="Thomas B.C."/>
            <person name="Singh A."/>
            <person name="Wilkins M.J."/>
            <person name="Karaoz U."/>
            <person name="Brodie E.L."/>
            <person name="Williams K.H."/>
            <person name="Hubbard S.S."/>
            <person name="Banfield J.F."/>
        </authorList>
    </citation>
    <scope>NUCLEOTIDE SEQUENCE [LARGE SCALE GENOMIC DNA]</scope>
</reference>